<dbReference type="GO" id="GO:0043025">
    <property type="term" value="C:neuronal cell body"/>
    <property type="evidence" value="ECO:0007669"/>
    <property type="project" value="TreeGrafter"/>
</dbReference>
<dbReference type="GO" id="GO:0007165">
    <property type="term" value="P:signal transduction"/>
    <property type="evidence" value="ECO:0007669"/>
    <property type="project" value="UniProtKB-KW"/>
</dbReference>
<feature type="transmembrane region" description="Helical" evidence="8">
    <location>
        <begin position="366"/>
        <end position="386"/>
    </location>
</feature>
<evidence type="ECO:0000256" key="4">
    <source>
        <dbReference type="ARBA" id="ARBA00022989"/>
    </source>
</evidence>
<accession>B3MKE1</accession>
<dbReference type="Pfam" id="PF08395">
    <property type="entry name" value="7tm_7"/>
    <property type="match status" value="1"/>
</dbReference>
<gene>
    <name evidence="9" type="primary">Dana\GF19649</name>
    <name evidence="9" type="synonym">dana_GLEANR_22054</name>
    <name evidence="9" type="ORF">GF19649</name>
</gene>
<evidence type="ECO:0000313" key="10">
    <source>
        <dbReference type="Proteomes" id="UP000007801"/>
    </source>
</evidence>
<keyword evidence="5 8" id="KW-0472">Membrane</keyword>
<dbReference type="PANTHER" id="PTHR21143:SF131">
    <property type="entry name" value="GUSTATORY AND ODORANT RECEPTOR 63A-RELATED"/>
    <property type="match status" value="1"/>
</dbReference>
<reference evidence="9 10" key="1">
    <citation type="journal article" date="2007" name="Nature">
        <title>Evolution of genes and genomes on the Drosophila phylogeny.</title>
        <authorList>
            <consortium name="Drosophila 12 Genomes Consortium"/>
            <person name="Clark A.G."/>
            <person name="Eisen M.B."/>
            <person name="Smith D.R."/>
            <person name="Bergman C.M."/>
            <person name="Oliver B."/>
            <person name="Markow T.A."/>
            <person name="Kaufman T.C."/>
            <person name="Kellis M."/>
            <person name="Gelbart W."/>
            <person name="Iyer V.N."/>
            <person name="Pollard D.A."/>
            <person name="Sackton T.B."/>
            <person name="Larracuente A.M."/>
            <person name="Singh N.D."/>
            <person name="Abad J.P."/>
            <person name="Abt D.N."/>
            <person name="Adryan B."/>
            <person name="Aguade M."/>
            <person name="Akashi H."/>
            <person name="Anderson W.W."/>
            <person name="Aquadro C.F."/>
            <person name="Ardell D.H."/>
            <person name="Arguello R."/>
            <person name="Artieri C.G."/>
            <person name="Barbash D.A."/>
            <person name="Barker D."/>
            <person name="Barsanti P."/>
            <person name="Batterham P."/>
            <person name="Batzoglou S."/>
            <person name="Begun D."/>
            <person name="Bhutkar A."/>
            <person name="Blanco E."/>
            <person name="Bosak S.A."/>
            <person name="Bradley R.K."/>
            <person name="Brand A.D."/>
            <person name="Brent M.R."/>
            <person name="Brooks A.N."/>
            <person name="Brown R.H."/>
            <person name="Butlin R.K."/>
            <person name="Caggese C."/>
            <person name="Calvi B.R."/>
            <person name="Bernardo de Carvalho A."/>
            <person name="Caspi A."/>
            <person name="Castrezana S."/>
            <person name="Celniker S.E."/>
            <person name="Chang J.L."/>
            <person name="Chapple C."/>
            <person name="Chatterji S."/>
            <person name="Chinwalla A."/>
            <person name="Civetta A."/>
            <person name="Clifton S.W."/>
            <person name="Comeron J.M."/>
            <person name="Costello J.C."/>
            <person name="Coyne J.A."/>
            <person name="Daub J."/>
            <person name="David R.G."/>
            <person name="Delcher A.L."/>
            <person name="Delehaunty K."/>
            <person name="Do C.B."/>
            <person name="Ebling H."/>
            <person name="Edwards K."/>
            <person name="Eickbush T."/>
            <person name="Evans J.D."/>
            <person name="Filipski A."/>
            <person name="Findeiss S."/>
            <person name="Freyhult E."/>
            <person name="Fulton L."/>
            <person name="Fulton R."/>
            <person name="Garcia A.C."/>
            <person name="Gardiner A."/>
            <person name="Garfield D.A."/>
            <person name="Garvin B.E."/>
            <person name="Gibson G."/>
            <person name="Gilbert D."/>
            <person name="Gnerre S."/>
            <person name="Godfrey J."/>
            <person name="Good R."/>
            <person name="Gotea V."/>
            <person name="Gravely B."/>
            <person name="Greenberg A.J."/>
            <person name="Griffiths-Jones S."/>
            <person name="Gross S."/>
            <person name="Guigo R."/>
            <person name="Gustafson E.A."/>
            <person name="Haerty W."/>
            <person name="Hahn M.W."/>
            <person name="Halligan D.L."/>
            <person name="Halpern A.L."/>
            <person name="Halter G.M."/>
            <person name="Han M.V."/>
            <person name="Heger A."/>
            <person name="Hillier L."/>
            <person name="Hinrichs A.S."/>
            <person name="Holmes I."/>
            <person name="Hoskins R.A."/>
            <person name="Hubisz M.J."/>
            <person name="Hultmark D."/>
            <person name="Huntley M.A."/>
            <person name="Jaffe D.B."/>
            <person name="Jagadeeshan S."/>
            <person name="Jeck W.R."/>
            <person name="Johnson J."/>
            <person name="Jones C.D."/>
            <person name="Jordan W.C."/>
            <person name="Karpen G.H."/>
            <person name="Kataoka E."/>
            <person name="Keightley P.D."/>
            <person name="Kheradpour P."/>
            <person name="Kirkness E.F."/>
            <person name="Koerich L.B."/>
            <person name="Kristiansen K."/>
            <person name="Kudrna D."/>
            <person name="Kulathinal R.J."/>
            <person name="Kumar S."/>
            <person name="Kwok R."/>
            <person name="Lander E."/>
            <person name="Langley C.H."/>
            <person name="Lapoint R."/>
            <person name="Lazzaro B.P."/>
            <person name="Lee S.J."/>
            <person name="Levesque L."/>
            <person name="Li R."/>
            <person name="Lin C.F."/>
            <person name="Lin M.F."/>
            <person name="Lindblad-Toh K."/>
            <person name="Llopart A."/>
            <person name="Long M."/>
            <person name="Low L."/>
            <person name="Lozovsky E."/>
            <person name="Lu J."/>
            <person name="Luo M."/>
            <person name="Machado C.A."/>
            <person name="Makalowski W."/>
            <person name="Marzo M."/>
            <person name="Matsuda M."/>
            <person name="Matzkin L."/>
            <person name="McAllister B."/>
            <person name="McBride C.S."/>
            <person name="McKernan B."/>
            <person name="McKernan K."/>
            <person name="Mendez-Lago M."/>
            <person name="Minx P."/>
            <person name="Mollenhauer M.U."/>
            <person name="Montooth K."/>
            <person name="Mount S.M."/>
            <person name="Mu X."/>
            <person name="Myers E."/>
            <person name="Negre B."/>
            <person name="Newfeld S."/>
            <person name="Nielsen R."/>
            <person name="Noor M.A."/>
            <person name="O'Grady P."/>
            <person name="Pachter L."/>
            <person name="Papaceit M."/>
            <person name="Parisi M.J."/>
            <person name="Parisi M."/>
            <person name="Parts L."/>
            <person name="Pedersen J.S."/>
            <person name="Pesole G."/>
            <person name="Phillippy A.M."/>
            <person name="Ponting C.P."/>
            <person name="Pop M."/>
            <person name="Porcelli D."/>
            <person name="Powell J.R."/>
            <person name="Prohaska S."/>
            <person name="Pruitt K."/>
            <person name="Puig M."/>
            <person name="Quesneville H."/>
            <person name="Ram K.R."/>
            <person name="Rand D."/>
            <person name="Rasmussen M.D."/>
            <person name="Reed L.K."/>
            <person name="Reenan R."/>
            <person name="Reily A."/>
            <person name="Remington K.A."/>
            <person name="Rieger T.T."/>
            <person name="Ritchie M.G."/>
            <person name="Robin C."/>
            <person name="Rogers Y.H."/>
            <person name="Rohde C."/>
            <person name="Rozas J."/>
            <person name="Rubenfield M.J."/>
            <person name="Ruiz A."/>
            <person name="Russo S."/>
            <person name="Salzberg S.L."/>
            <person name="Sanchez-Gracia A."/>
            <person name="Saranga D.J."/>
            <person name="Sato H."/>
            <person name="Schaeffer S.W."/>
            <person name="Schatz M.C."/>
            <person name="Schlenke T."/>
            <person name="Schwartz R."/>
            <person name="Segarra C."/>
            <person name="Singh R.S."/>
            <person name="Sirot L."/>
            <person name="Sirota M."/>
            <person name="Sisneros N.B."/>
            <person name="Smith C.D."/>
            <person name="Smith T.F."/>
            <person name="Spieth J."/>
            <person name="Stage D.E."/>
            <person name="Stark A."/>
            <person name="Stephan W."/>
            <person name="Strausberg R.L."/>
            <person name="Strempel S."/>
            <person name="Sturgill D."/>
            <person name="Sutton G."/>
            <person name="Sutton G.G."/>
            <person name="Tao W."/>
            <person name="Teichmann S."/>
            <person name="Tobari Y.N."/>
            <person name="Tomimura Y."/>
            <person name="Tsolas J.M."/>
            <person name="Valente V.L."/>
            <person name="Venter E."/>
            <person name="Venter J.C."/>
            <person name="Vicario S."/>
            <person name="Vieira F.G."/>
            <person name="Vilella A.J."/>
            <person name="Villasante A."/>
            <person name="Walenz B."/>
            <person name="Wang J."/>
            <person name="Wasserman M."/>
            <person name="Watts T."/>
            <person name="Wilson D."/>
            <person name="Wilson R.K."/>
            <person name="Wing R.A."/>
            <person name="Wolfner M.F."/>
            <person name="Wong A."/>
            <person name="Wong G.K."/>
            <person name="Wu C.I."/>
            <person name="Wu G."/>
            <person name="Yamamoto D."/>
            <person name="Yang H.P."/>
            <person name="Yang S.P."/>
            <person name="Yorke J.A."/>
            <person name="Yoshida K."/>
            <person name="Zdobnov E."/>
            <person name="Zhang P."/>
            <person name="Zhang Y."/>
            <person name="Zimin A.V."/>
            <person name="Baldwin J."/>
            <person name="Abdouelleil A."/>
            <person name="Abdulkadir J."/>
            <person name="Abebe A."/>
            <person name="Abera B."/>
            <person name="Abreu J."/>
            <person name="Acer S.C."/>
            <person name="Aftuck L."/>
            <person name="Alexander A."/>
            <person name="An P."/>
            <person name="Anderson E."/>
            <person name="Anderson S."/>
            <person name="Arachi H."/>
            <person name="Azer M."/>
            <person name="Bachantsang P."/>
            <person name="Barry A."/>
            <person name="Bayul T."/>
            <person name="Berlin A."/>
            <person name="Bessette D."/>
            <person name="Bloom T."/>
            <person name="Blye J."/>
            <person name="Boguslavskiy L."/>
            <person name="Bonnet C."/>
            <person name="Boukhgalter B."/>
            <person name="Bourzgui I."/>
            <person name="Brown A."/>
            <person name="Cahill P."/>
            <person name="Channer S."/>
            <person name="Cheshatsang Y."/>
            <person name="Chuda L."/>
            <person name="Citroen M."/>
            <person name="Collymore A."/>
            <person name="Cooke P."/>
            <person name="Costello M."/>
            <person name="D'Aco K."/>
            <person name="Daza R."/>
            <person name="De Haan G."/>
            <person name="DeGray S."/>
            <person name="DeMaso C."/>
            <person name="Dhargay N."/>
            <person name="Dooley K."/>
            <person name="Dooley E."/>
            <person name="Doricent M."/>
            <person name="Dorje P."/>
            <person name="Dorjee K."/>
            <person name="Dupes A."/>
            <person name="Elong R."/>
            <person name="Falk J."/>
            <person name="Farina A."/>
            <person name="Faro S."/>
            <person name="Ferguson D."/>
            <person name="Fisher S."/>
            <person name="Foley C.D."/>
            <person name="Franke A."/>
            <person name="Friedrich D."/>
            <person name="Gadbois L."/>
            <person name="Gearin G."/>
            <person name="Gearin C.R."/>
            <person name="Giannoukos G."/>
            <person name="Goode T."/>
            <person name="Graham J."/>
            <person name="Grandbois E."/>
            <person name="Grewal S."/>
            <person name="Gyaltsen K."/>
            <person name="Hafez N."/>
            <person name="Hagos B."/>
            <person name="Hall J."/>
            <person name="Henson C."/>
            <person name="Hollinger A."/>
            <person name="Honan T."/>
            <person name="Huard M.D."/>
            <person name="Hughes L."/>
            <person name="Hurhula B."/>
            <person name="Husby M.E."/>
            <person name="Kamat A."/>
            <person name="Kanga B."/>
            <person name="Kashin S."/>
            <person name="Khazanovich D."/>
            <person name="Kisner P."/>
            <person name="Lance K."/>
            <person name="Lara M."/>
            <person name="Lee W."/>
            <person name="Lennon N."/>
            <person name="Letendre F."/>
            <person name="LeVine R."/>
            <person name="Lipovsky A."/>
            <person name="Liu X."/>
            <person name="Liu J."/>
            <person name="Liu S."/>
            <person name="Lokyitsang T."/>
            <person name="Lokyitsang Y."/>
            <person name="Lubonja R."/>
            <person name="Lui A."/>
            <person name="MacDonald P."/>
            <person name="Magnisalis V."/>
            <person name="Maru K."/>
            <person name="Matthews C."/>
            <person name="McCusker W."/>
            <person name="McDonough S."/>
            <person name="Mehta T."/>
            <person name="Meldrim J."/>
            <person name="Meneus L."/>
            <person name="Mihai O."/>
            <person name="Mihalev A."/>
            <person name="Mihova T."/>
            <person name="Mittelman R."/>
            <person name="Mlenga V."/>
            <person name="Montmayeur A."/>
            <person name="Mulrain L."/>
            <person name="Navidi A."/>
            <person name="Naylor J."/>
            <person name="Negash T."/>
            <person name="Nguyen T."/>
            <person name="Nguyen N."/>
            <person name="Nicol R."/>
            <person name="Norbu C."/>
            <person name="Norbu N."/>
            <person name="Novod N."/>
            <person name="O'Neill B."/>
            <person name="Osman S."/>
            <person name="Markiewicz E."/>
            <person name="Oyono O.L."/>
            <person name="Patti C."/>
            <person name="Phunkhang P."/>
            <person name="Pierre F."/>
            <person name="Priest M."/>
            <person name="Raghuraman S."/>
            <person name="Rege F."/>
            <person name="Reyes R."/>
            <person name="Rise C."/>
            <person name="Rogov P."/>
            <person name="Ross K."/>
            <person name="Ryan E."/>
            <person name="Settipalli S."/>
            <person name="Shea T."/>
            <person name="Sherpa N."/>
            <person name="Shi L."/>
            <person name="Shih D."/>
            <person name="Sparrow T."/>
            <person name="Spaulding J."/>
            <person name="Stalker J."/>
            <person name="Stange-Thomann N."/>
            <person name="Stavropoulos S."/>
            <person name="Stone C."/>
            <person name="Strader C."/>
            <person name="Tesfaye S."/>
            <person name="Thomson T."/>
            <person name="Thoulutsang Y."/>
            <person name="Thoulutsang D."/>
            <person name="Topham K."/>
            <person name="Topping I."/>
            <person name="Tsamla T."/>
            <person name="Vassiliev H."/>
            <person name="Vo A."/>
            <person name="Wangchuk T."/>
            <person name="Wangdi T."/>
            <person name="Weiand M."/>
            <person name="Wilkinson J."/>
            <person name="Wilson A."/>
            <person name="Yadav S."/>
            <person name="Young G."/>
            <person name="Yu Q."/>
            <person name="Zembek L."/>
            <person name="Zhong D."/>
            <person name="Zimmer A."/>
            <person name="Zwirko Z."/>
            <person name="Jaffe D.B."/>
            <person name="Alvarez P."/>
            <person name="Brockman W."/>
            <person name="Butler J."/>
            <person name="Chin C."/>
            <person name="Gnerre S."/>
            <person name="Grabherr M."/>
            <person name="Kleber M."/>
            <person name="Mauceli E."/>
            <person name="MacCallum I."/>
        </authorList>
    </citation>
    <scope>NUCLEOTIDE SEQUENCE [LARGE SCALE GENOMIC DNA]</scope>
    <source>
        <strain evidence="10">Tucson 14024-0371.13</strain>
    </source>
</reference>
<dbReference type="OrthoDB" id="8067175at2759"/>
<dbReference type="KEGG" id="dan:6502400"/>
<proteinExistence type="inferred from homology"/>
<feature type="transmembrane region" description="Helical" evidence="8">
    <location>
        <begin position="145"/>
        <end position="166"/>
    </location>
</feature>
<evidence type="ECO:0000256" key="1">
    <source>
        <dbReference type="ARBA" id="ARBA00004651"/>
    </source>
</evidence>
<dbReference type="Proteomes" id="UP000007801">
    <property type="component" value="Unassembled WGS sequence"/>
</dbReference>
<keyword evidence="4 8" id="KW-1133">Transmembrane helix</keyword>
<name>B3MKE1_DROAN</name>
<dbReference type="EMBL" id="CH902620">
    <property type="protein sequence ID" value="EDV32525.1"/>
    <property type="molecule type" value="Genomic_DNA"/>
</dbReference>
<evidence type="ECO:0000256" key="3">
    <source>
        <dbReference type="ARBA" id="ARBA00022692"/>
    </source>
</evidence>
<evidence type="ECO:0000313" key="9">
    <source>
        <dbReference type="EMBL" id="EDV32525.1"/>
    </source>
</evidence>
<organism evidence="9 10">
    <name type="scientific">Drosophila ananassae</name>
    <name type="common">Fruit fly</name>
    <dbReference type="NCBI Taxonomy" id="7217"/>
    <lineage>
        <taxon>Eukaryota</taxon>
        <taxon>Metazoa</taxon>
        <taxon>Ecdysozoa</taxon>
        <taxon>Arthropoda</taxon>
        <taxon>Hexapoda</taxon>
        <taxon>Insecta</taxon>
        <taxon>Pterygota</taxon>
        <taxon>Neoptera</taxon>
        <taxon>Endopterygota</taxon>
        <taxon>Diptera</taxon>
        <taxon>Brachycera</taxon>
        <taxon>Muscomorpha</taxon>
        <taxon>Ephydroidea</taxon>
        <taxon>Drosophilidae</taxon>
        <taxon>Drosophila</taxon>
        <taxon>Sophophora</taxon>
    </lineage>
</organism>
<evidence type="ECO:0000256" key="2">
    <source>
        <dbReference type="ARBA" id="ARBA00022475"/>
    </source>
</evidence>
<evidence type="ECO:0000256" key="5">
    <source>
        <dbReference type="ARBA" id="ARBA00023136"/>
    </source>
</evidence>
<dbReference type="GeneID" id="6502400"/>
<evidence type="ECO:0000256" key="8">
    <source>
        <dbReference type="RuleBase" id="RU363108"/>
    </source>
</evidence>
<dbReference type="InterPro" id="IPR013604">
    <property type="entry name" value="7TM_chemorcpt"/>
</dbReference>
<protein>
    <recommendedName>
        <fullName evidence="8">Gustatory receptor</fullName>
    </recommendedName>
</protein>
<feature type="transmembrane region" description="Helical" evidence="8">
    <location>
        <begin position="178"/>
        <end position="201"/>
    </location>
</feature>
<keyword evidence="2 8" id="KW-1003">Cell membrane</keyword>
<feature type="transmembrane region" description="Helical" evidence="8">
    <location>
        <begin position="254"/>
        <end position="277"/>
    </location>
</feature>
<evidence type="ECO:0000256" key="6">
    <source>
        <dbReference type="ARBA" id="ARBA00023170"/>
    </source>
</evidence>
<keyword evidence="6 8" id="KW-0675">Receptor</keyword>
<feature type="transmembrane region" description="Helical" evidence="8">
    <location>
        <begin position="48"/>
        <end position="68"/>
    </location>
</feature>
<dbReference type="eggNOG" id="ENOG502T94A">
    <property type="taxonomic scope" value="Eukaryota"/>
</dbReference>
<keyword evidence="10" id="KW-1185">Reference proteome</keyword>
<dbReference type="GO" id="GO:0005886">
    <property type="term" value="C:plasma membrane"/>
    <property type="evidence" value="ECO:0007669"/>
    <property type="project" value="UniProtKB-SubCell"/>
</dbReference>
<dbReference type="GO" id="GO:0030424">
    <property type="term" value="C:axon"/>
    <property type="evidence" value="ECO:0007669"/>
    <property type="project" value="TreeGrafter"/>
</dbReference>
<evidence type="ECO:0000256" key="7">
    <source>
        <dbReference type="ARBA" id="ARBA00023224"/>
    </source>
</evidence>
<dbReference type="OMA" id="RFVWTIN"/>
<dbReference type="HOGENOM" id="CLU_033758_0_0_1"/>
<dbReference type="FunCoup" id="B3MKE1">
    <property type="interactions" value="15"/>
</dbReference>
<dbReference type="PhylomeDB" id="B3MKE1"/>
<comment type="function">
    <text evidence="8">Gustatory receptor which mediates acceptance or avoidance behavior, depending on its substrates.</text>
</comment>
<keyword evidence="3 8" id="KW-0812">Transmembrane</keyword>
<comment type="subcellular location">
    <subcellularLocation>
        <location evidence="1 8">Cell membrane</location>
        <topology evidence="1 8">Multi-pass membrane protein</topology>
    </subcellularLocation>
</comment>
<comment type="similarity">
    <text evidence="8">Belongs to the insect chemoreceptor superfamily. Gustatory receptor (GR) family.</text>
</comment>
<sequence length="392" mass="45984">MVPPSRRTRFRRSLTHFTLRATLYGSWVLGLFPFTFDSGKKQLHRSRWLLAYGVILNIGLLILSLLPVTDDHNMIKEEVFARNPLVKQVEFLVEIISLASTVIIHLRTFWRSKELVTILNELLRMERRHFRRLTLGDCIEFDRNVIYKGLIIVLEIGSSLVIYFGIPDSKVVLREAFCIYLVQLEVLLVVMHFHLAVIYVYRFVWIINRQLLSLANQLRSSKRVDPDEVLLLLQLYSRLVELNDHIASIYDVQMILLMTTLVSANITIGYVLVIMLINSNRFSILVVIIFFPQALIINFWDLWQGIATCNLAESTGRKTSTILKLFNDIRGMEKELEQRITQFTLFCNHRRLRYRHCGLFSINNEIGFQMVVTNILYVLFLVQFDYMNLKYE</sequence>
<keyword evidence="7 8" id="KW-0807">Transducer</keyword>
<dbReference type="PANTHER" id="PTHR21143">
    <property type="entry name" value="INVERTEBRATE GUSTATORY RECEPTOR"/>
    <property type="match status" value="1"/>
</dbReference>
<dbReference type="AlphaFoldDB" id="B3MKE1"/>
<dbReference type="InParanoid" id="B3MKE1"/>
<feature type="transmembrane region" description="Helical" evidence="8">
    <location>
        <begin position="284"/>
        <end position="303"/>
    </location>
</feature>
<dbReference type="GO" id="GO:0030425">
    <property type="term" value="C:dendrite"/>
    <property type="evidence" value="ECO:0007669"/>
    <property type="project" value="TreeGrafter"/>
</dbReference>
<dbReference type="GO" id="GO:0033041">
    <property type="term" value="F:sweet taste receptor activity"/>
    <property type="evidence" value="ECO:0007669"/>
    <property type="project" value="TreeGrafter"/>
</dbReference>
<dbReference type="STRING" id="7217.B3MKE1"/>
<feature type="transmembrane region" description="Helical" evidence="8">
    <location>
        <begin position="17"/>
        <end position="36"/>
    </location>
</feature>